<evidence type="ECO:0000256" key="3">
    <source>
        <dbReference type="ARBA" id="ARBA00023002"/>
    </source>
</evidence>
<keyword evidence="6" id="KW-1208">Phospholipid metabolism</keyword>
<evidence type="ECO:0000313" key="8">
    <source>
        <dbReference type="EMBL" id="SVA17163.1"/>
    </source>
</evidence>
<dbReference type="Gene3D" id="3.30.9.10">
    <property type="entry name" value="D-Amino Acid Oxidase, subunit A, domain 2"/>
    <property type="match status" value="1"/>
</dbReference>
<dbReference type="InterPro" id="IPR011777">
    <property type="entry name" value="Geranylgeranyl_Rdtase_fam"/>
</dbReference>
<dbReference type="Pfam" id="PF22578">
    <property type="entry name" value="GGR_cat"/>
    <property type="match status" value="1"/>
</dbReference>
<keyword evidence="5" id="KW-0594">Phospholipid biosynthesis</keyword>
<dbReference type="PANTHER" id="PTHR42685:SF18">
    <property type="entry name" value="DIGERANYLGERANYLGLYCEROPHOSPHOLIPID REDUCTASE"/>
    <property type="match status" value="1"/>
</dbReference>
<name>A0A381TT04_9ZZZZ</name>
<evidence type="ECO:0000256" key="2">
    <source>
        <dbReference type="ARBA" id="ARBA00022630"/>
    </source>
</evidence>
<sequence>MDYDTVVVGAGPGGSTTARFAAKNGARTLLLEKREEIGVPVRCGEGIAPRWLEMVGVPLEGDWIANRVRGAKIYSPNGNSLTIEDDNLGTEVGMVIHRDKLDQFLAKLAEDDGAEVRTGVTVTDLLWNGEDVGGVKIRDSNGKESEITCGVVVGADGFESQVGRWANLPTHRKPADMCGALQYTLIDLDIDPEYCEFYLAKGSKGAYIWSFPKSSDESNVGIGCMVSRVKDPGEIKVLLDQFIENHEHFSKGKCIDIQGGGVSLSEPLEKTAGAGVILVGDAARQIDSITGGGVANACLSGEVAGRIIGKATETRDYSKEAMQEYDMEWRKVMEDRLYHSYLAKTKLTEVEPESIDTVVKTMADVGVEEPTVAGILAVLEEHHPEILAEIGDLI</sequence>
<reference evidence="8" key="1">
    <citation type="submission" date="2018-05" db="EMBL/GenBank/DDBJ databases">
        <authorList>
            <person name="Lanie J.A."/>
            <person name="Ng W.-L."/>
            <person name="Kazmierczak K.M."/>
            <person name="Andrzejewski T.M."/>
            <person name="Davidsen T.M."/>
            <person name="Wayne K.J."/>
            <person name="Tettelin H."/>
            <person name="Glass J.I."/>
            <person name="Rusch D."/>
            <person name="Podicherti R."/>
            <person name="Tsui H.-C.T."/>
            <person name="Winkler M.E."/>
        </authorList>
    </citation>
    <scope>NUCLEOTIDE SEQUENCE</scope>
</reference>
<dbReference type="AlphaFoldDB" id="A0A381TT04"/>
<feature type="domain" description="Digeranylgeranylglycerophospholipid reductase catalytic" evidence="7">
    <location>
        <begin position="176"/>
        <end position="262"/>
    </location>
</feature>
<dbReference type="Gene3D" id="3.50.50.60">
    <property type="entry name" value="FAD/NAD(P)-binding domain"/>
    <property type="match status" value="1"/>
</dbReference>
<dbReference type="EMBL" id="UINC01004830">
    <property type="protein sequence ID" value="SVA17163.1"/>
    <property type="molecule type" value="Genomic_DNA"/>
</dbReference>
<gene>
    <name evidence="8" type="ORF">METZ01_LOCUS70017</name>
</gene>
<dbReference type="NCBIfam" id="TIGR02032">
    <property type="entry name" value="GG-red-SF"/>
    <property type="match status" value="1"/>
</dbReference>
<dbReference type="PANTHER" id="PTHR42685">
    <property type="entry name" value="GERANYLGERANYL DIPHOSPHATE REDUCTASE"/>
    <property type="match status" value="1"/>
</dbReference>
<keyword evidence="2" id="KW-0285">Flavoprotein</keyword>
<dbReference type="GO" id="GO:0016628">
    <property type="term" value="F:oxidoreductase activity, acting on the CH-CH group of donors, NAD or NADP as acceptor"/>
    <property type="evidence" value="ECO:0007669"/>
    <property type="project" value="InterPro"/>
</dbReference>
<evidence type="ECO:0000256" key="6">
    <source>
        <dbReference type="ARBA" id="ARBA00023264"/>
    </source>
</evidence>
<dbReference type="Pfam" id="PF12831">
    <property type="entry name" value="FAD_oxidored"/>
    <property type="match status" value="1"/>
</dbReference>
<evidence type="ECO:0000259" key="7">
    <source>
        <dbReference type="Pfam" id="PF22578"/>
    </source>
</evidence>
<keyword evidence="4" id="KW-0443">Lipid metabolism</keyword>
<dbReference type="InterPro" id="IPR054715">
    <property type="entry name" value="GGR_cat"/>
</dbReference>
<accession>A0A381TT04</accession>
<keyword evidence="3" id="KW-0560">Oxidoreductase</keyword>
<dbReference type="InterPro" id="IPR036188">
    <property type="entry name" value="FAD/NAD-bd_sf"/>
</dbReference>
<keyword evidence="1" id="KW-0444">Lipid biosynthesis</keyword>
<evidence type="ECO:0000256" key="1">
    <source>
        <dbReference type="ARBA" id="ARBA00022516"/>
    </source>
</evidence>
<organism evidence="8">
    <name type="scientific">marine metagenome</name>
    <dbReference type="NCBI Taxonomy" id="408172"/>
    <lineage>
        <taxon>unclassified sequences</taxon>
        <taxon>metagenomes</taxon>
        <taxon>ecological metagenomes</taxon>
    </lineage>
</organism>
<evidence type="ECO:0000256" key="5">
    <source>
        <dbReference type="ARBA" id="ARBA00023209"/>
    </source>
</evidence>
<protein>
    <recommendedName>
        <fullName evidence="7">Digeranylgeranylglycerophospholipid reductase catalytic domain-containing protein</fullName>
    </recommendedName>
</protein>
<evidence type="ECO:0000256" key="4">
    <source>
        <dbReference type="ARBA" id="ARBA00023098"/>
    </source>
</evidence>
<dbReference type="SUPFAM" id="SSF51905">
    <property type="entry name" value="FAD/NAD(P)-binding domain"/>
    <property type="match status" value="1"/>
</dbReference>
<dbReference type="InterPro" id="IPR050407">
    <property type="entry name" value="Geranylgeranyl_reductase"/>
</dbReference>
<proteinExistence type="predicted"/>
<dbReference type="GO" id="GO:0008654">
    <property type="term" value="P:phospholipid biosynthetic process"/>
    <property type="evidence" value="ECO:0007669"/>
    <property type="project" value="UniProtKB-KW"/>
</dbReference>
<dbReference type="PRINTS" id="PR00420">
    <property type="entry name" value="RNGMNOXGNASE"/>
</dbReference>